<proteinExistence type="predicted"/>
<reference evidence="2 3" key="1">
    <citation type="submission" date="2019-03" db="EMBL/GenBank/DDBJ databases">
        <title>Genomic Encyclopedia of Type Strains, Phase IV (KMG-IV): sequencing the most valuable type-strain genomes for metagenomic binning, comparative biology and taxonomic classification.</title>
        <authorList>
            <person name="Goeker M."/>
        </authorList>
    </citation>
    <scope>NUCLEOTIDE SEQUENCE [LARGE SCALE GENOMIC DNA]</scope>
    <source>
        <strain evidence="2 3">DSM 102969</strain>
    </source>
</reference>
<dbReference type="PANTHER" id="PTHR38605">
    <property type="entry name" value="ATPASE-RELATED"/>
    <property type="match status" value="1"/>
</dbReference>
<dbReference type="AlphaFoldDB" id="A0A4R6RMA0"/>
<gene>
    <name evidence="2" type="ORF">EDD54_1561</name>
</gene>
<dbReference type="PANTHER" id="PTHR38605:SF1">
    <property type="entry name" value="ATPASE"/>
    <property type="match status" value="1"/>
</dbReference>
<protein>
    <recommendedName>
        <fullName evidence="4">YcjX family protein</fullName>
    </recommendedName>
</protein>
<dbReference type="PIRSF" id="PIRSF019381">
    <property type="entry name" value="YcjX"/>
    <property type="match status" value="1"/>
</dbReference>
<organism evidence="2 3">
    <name type="scientific">Oharaeibacter diazotrophicus</name>
    <dbReference type="NCBI Taxonomy" id="1920512"/>
    <lineage>
        <taxon>Bacteria</taxon>
        <taxon>Pseudomonadati</taxon>
        <taxon>Pseudomonadota</taxon>
        <taxon>Alphaproteobacteria</taxon>
        <taxon>Hyphomicrobiales</taxon>
        <taxon>Pleomorphomonadaceae</taxon>
        <taxon>Oharaeibacter</taxon>
    </lineage>
</organism>
<dbReference type="Pfam" id="PF04317">
    <property type="entry name" value="DUF463"/>
    <property type="match status" value="1"/>
</dbReference>
<keyword evidence="3" id="KW-1185">Reference proteome</keyword>
<evidence type="ECO:0000313" key="2">
    <source>
        <dbReference type="EMBL" id="TDP87662.1"/>
    </source>
</evidence>
<comment type="caution">
    <text evidence="2">The sequence shown here is derived from an EMBL/GenBank/DDBJ whole genome shotgun (WGS) entry which is preliminary data.</text>
</comment>
<feature type="region of interest" description="Disordered" evidence="1">
    <location>
        <begin position="447"/>
        <end position="472"/>
    </location>
</feature>
<evidence type="ECO:0008006" key="4">
    <source>
        <dbReference type="Google" id="ProtNLM"/>
    </source>
</evidence>
<dbReference type="InterPro" id="IPR007413">
    <property type="entry name" value="YcjX-like"/>
</dbReference>
<accession>A0A4R6RMA0</accession>
<evidence type="ECO:0000313" key="3">
    <source>
        <dbReference type="Proteomes" id="UP000294547"/>
    </source>
</evidence>
<dbReference type="Proteomes" id="UP000294547">
    <property type="component" value="Unassembled WGS sequence"/>
</dbReference>
<sequence length="523" mass="56852">MGLSSLTDEARIALDNVYEYATSLGAPPLRLGVTGLARAGKTVFITALVHNLVHGGRLPLFEPWKSRRLIGAELKPQRHDDVPTFDYRGHVRALVGDRVWPESTRMISEMRLSIAYESATFLGRRLGRGRLDLDIVDYPGEWLLDLPLLAKDYRTFARETVARARMPARAEIAGPWLAHLATTDPAGPADEGVAAEAHGLFTGYLAAARGDGHALSMVPPGRFLMPGDLAGSPAITFAPLDLPAEGEAPRDSLWALMERRYEAYKDVVVRPFFRTHFARLDRQVVLVDVLAALNGGTAAVADLEAALAEILACFRPGRSSWLSGVLTRRIDRILFAATKADHLHHVSHDRLEAILRRLVEAASRRAAFAGAEVDVRAVAAVRATREATVRRGGESLPCILGVPRAGETLDGSTYTGDEEIALFPGDLPADPEVLFADLHAEIRRSRAGNPDVEAAPEVAGTADPTADADLDGTGLSTRSLVPDMRFLRFRPPQIERTAEGVTLSLPHIRLDRALDFLIGDRLA</sequence>
<name>A0A4R6RMA0_9HYPH</name>
<dbReference type="EMBL" id="SNXY01000006">
    <property type="protein sequence ID" value="TDP87662.1"/>
    <property type="molecule type" value="Genomic_DNA"/>
</dbReference>
<evidence type="ECO:0000256" key="1">
    <source>
        <dbReference type="SAM" id="MobiDB-lite"/>
    </source>
</evidence>